<dbReference type="Proteomes" id="UP001140453">
    <property type="component" value="Unassembled WGS sequence"/>
</dbReference>
<accession>A0A9W9CY61</accession>
<dbReference type="PROSITE" id="PS00108">
    <property type="entry name" value="PROTEIN_KINASE_ST"/>
    <property type="match status" value="1"/>
</dbReference>
<evidence type="ECO:0000313" key="2">
    <source>
        <dbReference type="EMBL" id="KAJ4393221.1"/>
    </source>
</evidence>
<organism evidence="2 3">
    <name type="scientific">Gnomoniopsis smithogilvyi</name>
    <dbReference type="NCBI Taxonomy" id="1191159"/>
    <lineage>
        <taxon>Eukaryota</taxon>
        <taxon>Fungi</taxon>
        <taxon>Dikarya</taxon>
        <taxon>Ascomycota</taxon>
        <taxon>Pezizomycotina</taxon>
        <taxon>Sordariomycetes</taxon>
        <taxon>Sordariomycetidae</taxon>
        <taxon>Diaporthales</taxon>
        <taxon>Gnomoniaceae</taxon>
        <taxon>Gnomoniopsis</taxon>
    </lineage>
</organism>
<dbReference type="PANTHER" id="PTHR24359:SF1">
    <property type="entry name" value="INHIBITOR OF NUCLEAR FACTOR KAPPA-B KINASE EPSILON SUBUNIT HOMOLOG 1-RELATED"/>
    <property type="match status" value="1"/>
</dbReference>
<dbReference type="PANTHER" id="PTHR24359">
    <property type="entry name" value="SERINE/THREONINE-PROTEIN KINASE SBK1"/>
    <property type="match status" value="1"/>
</dbReference>
<dbReference type="OrthoDB" id="5986190at2759"/>
<dbReference type="Pfam" id="PF00069">
    <property type="entry name" value="Pkinase"/>
    <property type="match status" value="1"/>
</dbReference>
<dbReference type="InterPro" id="IPR008271">
    <property type="entry name" value="Ser/Thr_kinase_AS"/>
</dbReference>
<dbReference type="InterPro" id="IPR011009">
    <property type="entry name" value="Kinase-like_dom_sf"/>
</dbReference>
<name>A0A9W9CY61_9PEZI</name>
<sequence>MAVHRDRAIASLSVMLRKKQRTAALPKSKSFFCRSDLEELWDAEYCEAVFYELSEDQRAEILNKLMVFISFLLLIGTHSDWYAHCREHLFTSPGSISLKFTDEEGPRSQEELKALGLNDFQAEHWQRQYLFRPAKITFDTELWTQRINAVQPLPFEQPPNDFRSQHTSTYENSMTCDKDMVSVRLCSIPKEYITKGSAESWLPGGPLLRIVKSFRANLHALEEVKNMAFLKQSLTRHSSIAVHEAIIEQTSRTGSTISIILPYASLGDLAQFLLDQNSTTAEQRPAHTGLDNAILGQALIRQCAQLAGALKFLHGGFPTETENWKLCCAHLDLKPSNIIIFKPENGVNNPVGKWKLCDFGISVFQAEQNGLPKEMVSIGDFYLGVLDKTMQVRPTRIPGVYQAPEVEHQASLWNGELHTKNVGRSSDVWSFGAIFSEVLAYASGRSASVNEFRRLRTCKTPIYGKMVTNNFFYTSLGDEMVDPSSTLRCITRPEVADWLEAYCGEQQQMPASSVCFRCWATCIRNILKVSVAERPPTEDMVQWIDDLQTHGNTPGSPHIDFGLHSLRARDTLETIKHHSPFTKFPSLSTRQQSSAASIPWTNATTLNNVSASSDLHHLQLSSPFPDHAAISHHVDGSNIAYLRSDSVELYRLLPSTPIGLELYKKVPLRHVGCVWKGLHLSYPYLIIWGTSSGQPDLRVYDVSEHAGKYDDSLLNWKALGLPRFDYSKPVVISKLGYIATIWEDSINIISASDSNARYKAIIPMEHLDGKLSQFLTLNFDDSGEVLYAWGNRHIHGVLFAYVFANGITLHSPCIERKFEEDYSERRHKCLVPIPSQGDCVVVAGTELFLGCINEDRRQVMLMSTHCVENENEWVPQPTLMPENGSDPLAICAYGDSLITYQLIRQGTFRNRKAVQVCQRSLLVRRSIDLVPPDLLREWKPKQGLARSPINTDVKMTAVDIDEEPKKKLCLIIAHRSGVIEVVC</sequence>
<proteinExistence type="predicted"/>
<comment type="caution">
    <text evidence="2">The sequence shown here is derived from an EMBL/GenBank/DDBJ whole genome shotgun (WGS) entry which is preliminary data.</text>
</comment>
<protein>
    <recommendedName>
        <fullName evidence="1">Protein kinase domain-containing protein</fullName>
    </recommendedName>
</protein>
<dbReference type="SUPFAM" id="SSF56112">
    <property type="entry name" value="Protein kinase-like (PK-like)"/>
    <property type="match status" value="1"/>
</dbReference>
<dbReference type="GO" id="GO:0004674">
    <property type="term" value="F:protein serine/threonine kinase activity"/>
    <property type="evidence" value="ECO:0007669"/>
    <property type="project" value="TreeGrafter"/>
</dbReference>
<dbReference type="SMART" id="SM00220">
    <property type="entry name" value="S_TKc"/>
    <property type="match status" value="1"/>
</dbReference>
<dbReference type="Gene3D" id="1.10.510.10">
    <property type="entry name" value="Transferase(Phosphotransferase) domain 1"/>
    <property type="match status" value="1"/>
</dbReference>
<dbReference type="GO" id="GO:0005524">
    <property type="term" value="F:ATP binding"/>
    <property type="evidence" value="ECO:0007669"/>
    <property type="project" value="InterPro"/>
</dbReference>
<gene>
    <name evidence="2" type="ORF">N0V93_002429</name>
</gene>
<dbReference type="InterPro" id="IPR000719">
    <property type="entry name" value="Prot_kinase_dom"/>
</dbReference>
<dbReference type="PROSITE" id="PS50011">
    <property type="entry name" value="PROTEIN_KINASE_DOM"/>
    <property type="match status" value="1"/>
</dbReference>
<feature type="domain" description="Protein kinase" evidence="1">
    <location>
        <begin position="109"/>
        <end position="561"/>
    </location>
</feature>
<dbReference type="EMBL" id="JAPEVB010000002">
    <property type="protein sequence ID" value="KAJ4393221.1"/>
    <property type="molecule type" value="Genomic_DNA"/>
</dbReference>
<evidence type="ECO:0000259" key="1">
    <source>
        <dbReference type="PROSITE" id="PS50011"/>
    </source>
</evidence>
<reference evidence="2" key="1">
    <citation type="submission" date="2022-10" db="EMBL/GenBank/DDBJ databases">
        <title>Tapping the CABI collections for fungal endophytes: first genome assemblies for Collariella, Neodidymelliopsis, Ascochyta clinopodiicola, Didymella pomorum, Didymosphaeria variabile, Neocosmospora piperis and Neocucurbitaria cava.</title>
        <authorList>
            <person name="Hill R."/>
        </authorList>
    </citation>
    <scope>NUCLEOTIDE SEQUENCE</scope>
    <source>
        <strain evidence="2">IMI 355082</strain>
    </source>
</reference>
<keyword evidence="3" id="KW-1185">Reference proteome</keyword>
<dbReference type="AlphaFoldDB" id="A0A9W9CY61"/>
<evidence type="ECO:0000313" key="3">
    <source>
        <dbReference type="Proteomes" id="UP001140453"/>
    </source>
</evidence>